<dbReference type="InterPro" id="IPR047589">
    <property type="entry name" value="DUF11_rpt"/>
</dbReference>
<protein>
    <recommendedName>
        <fullName evidence="1">DUF11 domain-containing protein</fullName>
    </recommendedName>
</protein>
<name>A0A1F5DP59_9BACT</name>
<organism evidence="2 3">
    <name type="scientific">Candidatus Berkelbacteria bacterium RBG_13_40_8</name>
    <dbReference type="NCBI Taxonomy" id="1797467"/>
    <lineage>
        <taxon>Bacteria</taxon>
        <taxon>Candidatus Berkelbacteria</taxon>
    </lineage>
</organism>
<feature type="domain" description="DUF11" evidence="1">
    <location>
        <begin position="598"/>
        <end position="675"/>
    </location>
</feature>
<dbReference type="EMBL" id="MEZT01000012">
    <property type="protein sequence ID" value="OGD56830.1"/>
    <property type="molecule type" value="Genomic_DNA"/>
</dbReference>
<dbReference type="SUPFAM" id="SSF51126">
    <property type="entry name" value="Pectin lyase-like"/>
    <property type="match status" value="2"/>
</dbReference>
<dbReference type="SUPFAM" id="SSF49373">
    <property type="entry name" value="Invasin/intimin cell-adhesion fragments"/>
    <property type="match status" value="1"/>
</dbReference>
<dbReference type="InterPro" id="IPR001434">
    <property type="entry name" value="OmcB-like_DUF11"/>
</dbReference>
<dbReference type="Proteomes" id="UP000178764">
    <property type="component" value="Unassembled WGS sequence"/>
</dbReference>
<reference evidence="2 3" key="1">
    <citation type="journal article" date="2016" name="Nat. Commun.">
        <title>Thousands of microbial genomes shed light on interconnected biogeochemical processes in an aquifer system.</title>
        <authorList>
            <person name="Anantharaman K."/>
            <person name="Brown C.T."/>
            <person name="Hug L.A."/>
            <person name="Sharon I."/>
            <person name="Castelle C.J."/>
            <person name="Probst A.J."/>
            <person name="Thomas B.C."/>
            <person name="Singh A."/>
            <person name="Wilkins M.J."/>
            <person name="Karaoz U."/>
            <person name="Brodie E.L."/>
            <person name="Williams K.H."/>
            <person name="Hubbard S.S."/>
            <person name="Banfield J.F."/>
        </authorList>
    </citation>
    <scope>NUCLEOTIDE SEQUENCE [LARGE SCALE GENOMIC DNA]</scope>
</reference>
<dbReference type="SMART" id="SM00710">
    <property type="entry name" value="PbH1"/>
    <property type="match status" value="7"/>
</dbReference>
<dbReference type="InterPro" id="IPR011050">
    <property type="entry name" value="Pectin_lyase_fold/virulence"/>
</dbReference>
<dbReference type="InterPro" id="IPR006626">
    <property type="entry name" value="PbH1"/>
</dbReference>
<evidence type="ECO:0000313" key="2">
    <source>
        <dbReference type="EMBL" id="OGD56830.1"/>
    </source>
</evidence>
<dbReference type="Pfam" id="PF01345">
    <property type="entry name" value="DUF11"/>
    <property type="match status" value="1"/>
</dbReference>
<evidence type="ECO:0000259" key="1">
    <source>
        <dbReference type="Pfam" id="PF01345"/>
    </source>
</evidence>
<dbReference type="InterPro" id="IPR008964">
    <property type="entry name" value="Invasin/intimin_cell_adhesion"/>
</dbReference>
<evidence type="ECO:0000313" key="3">
    <source>
        <dbReference type="Proteomes" id="UP000178764"/>
    </source>
</evidence>
<dbReference type="NCBIfam" id="TIGR01451">
    <property type="entry name" value="B_ant_repeat"/>
    <property type="match status" value="1"/>
</dbReference>
<proteinExistence type="predicted"/>
<accession>A0A1F5DP59</accession>
<comment type="caution">
    <text evidence="2">The sequence shown here is derived from an EMBL/GenBank/DDBJ whole genome shotgun (WGS) entry which is preliminary data.</text>
</comment>
<sequence>MVVLSALALYTIFSHPHHVKAQTVGLTQCKTLDQADTTYVLQNDVSSPGTCFIFAASNVTVDLNGKTVTYNTSSGDEVYGFSNMEYGPNGPVHWNLNHLRITNGNIVQGAGKGYKSHAIFFKELSNIEADHLNITYSGDDVEGITAKGSSYDVNAQIHDNKIYPKGGKKSLNHFGGFAAIGVGATGGDIDIYNNEIEGTGYSGISYRYTPLRPMTDTLHITNNTIKMDTPVRDGYAISISSSTGDEIGFEIANNYINQISGRGILINGDYTDDSPGPGTGTIHDNYIEVREAHDTYEYDTAGSSTGITLRFGAHNIEIYNNIVKAFAGQNACPSSFTFNPPDCNAFGLKIHSGLTGKNNKVHNNTVTVNTTDEHRAAGIYAVSNMYNIAEQNDNAVFYNNTITSNNIIVDMADDDGYGSKITFRSNDFNKGTGYTDNFHSILAGAWIGWTLENVFLDNNWLNGATKDDVLLNGSDQAGCAQWGNPPDCWKYSLYTKWYLDVVVKDFNNNAISGANVNTVATGGTSETVSGVTDDQGKAKLELTEYYRYGTSLPVTSNYNNYTPHAVTISKDGFTASNTTVTMDHSQTLDIVLSQDAVTLQKQADKTTAVSGDTITYTISYTVGTQPVTNAVISDNIPNGTTYVSSTNSGVYDAGKVIWNLGDLTAGATGQVSLQVMIQ</sequence>
<dbReference type="AlphaFoldDB" id="A0A1F5DP59"/>
<gene>
    <name evidence="2" type="ORF">A2V71_00950</name>
</gene>
<dbReference type="Gene3D" id="2.60.40.740">
    <property type="match status" value="1"/>
</dbReference>